<evidence type="ECO:0000256" key="4">
    <source>
        <dbReference type="ARBA" id="ARBA00023136"/>
    </source>
</evidence>
<dbReference type="Gene3D" id="1.20.1560.10">
    <property type="entry name" value="ABC transporter type 1, transmembrane domain"/>
    <property type="match status" value="1"/>
</dbReference>
<dbReference type="PANTHER" id="PTHR43394:SF1">
    <property type="entry name" value="ATP-BINDING CASSETTE SUB-FAMILY B MEMBER 10, MITOCHONDRIAL"/>
    <property type="match status" value="1"/>
</dbReference>
<dbReference type="AlphaFoldDB" id="A0A7V1EGZ3"/>
<evidence type="ECO:0000259" key="6">
    <source>
        <dbReference type="PROSITE" id="PS50929"/>
    </source>
</evidence>
<evidence type="ECO:0000256" key="5">
    <source>
        <dbReference type="SAM" id="Phobius"/>
    </source>
</evidence>
<dbReference type="GO" id="GO:0015421">
    <property type="term" value="F:ABC-type oligopeptide transporter activity"/>
    <property type="evidence" value="ECO:0007669"/>
    <property type="project" value="TreeGrafter"/>
</dbReference>
<feature type="transmembrane region" description="Helical" evidence="5">
    <location>
        <begin position="168"/>
        <end position="185"/>
    </location>
</feature>
<dbReference type="InterPro" id="IPR036640">
    <property type="entry name" value="ABC1_TM_sf"/>
</dbReference>
<keyword evidence="7" id="KW-0067">ATP-binding</keyword>
<dbReference type="CDD" id="cd07346">
    <property type="entry name" value="ABC_6TM_exporters"/>
    <property type="match status" value="1"/>
</dbReference>
<accession>A0A7V1EGZ3</accession>
<dbReference type="InterPro" id="IPR039421">
    <property type="entry name" value="Type_1_exporter"/>
</dbReference>
<keyword evidence="4 5" id="KW-0472">Membrane</keyword>
<reference evidence="7" key="1">
    <citation type="journal article" date="2020" name="mSystems">
        <title>Genome- and Community-Level Interaction Insights into Carbon Utilization and Element Cycling Functions of Hydrothermarchaeota in Hydrothermal Sediment.</title>
        <authorList>
            <person name="Zhou Z."/>
            <person name="Liu Y."/>
            <person name="Xu W."/>
            <person name="Pan J."/>
            <person name="Luo Z.H."/>
            <person name="Li M."/>
        </authorList>
    </citation>
    <scope>NUCLEOTIDE SEQUENCE [LARGE SCALE GENOMIC DNA]</scope>
    <source>
        <strain evidence="7">SpSt-258</strain>
    </source>
</reference>
<sequence>MKKTIKEYLTYYSNFLKMCREYDKYGYLSVILSLITIVLQIPGPLLTRYVIDQVLPQKNLHLLNIIVLGLLVLMTSKILAGLLNEIILFLFRNKAIMNIQLKLFTHIMDLSIPFHNEKTVGFFTTRLIQDTANLQGLIADTLINFGRSILTFIFGVGAMFFIHWKLALISLLFLPFFIYSAYFFSGRIREIRLYNCRKPGVFSLIYSLRHYIPSL</sequence>
<name>A0A7V1EGZ3_UNCW3</name>
<keyword evidence="2 5" id="KW-0812">Transmembrane</keyword>
<dbReference type="EMBL" id="DSKY01000002">
    <property type="protein sequence ID" value="HDY57963.1"/>
    <property type="molecule type" value="Genomic_DNA"/>
</dbReference>
<evidence type="ECO:0000256" key="1">
    <source>
        <dbReference type="ARBA" id="ARBA00004651"/>
    </source>
</evidence>
<feature type="domain" description="ABC transmembrane type-1" evidence="6">
    <location>
        <begin position="28"/>
        <end position="192"/>
    </location>
</feature>
<dbReference type="SUPFAM" id="SSF90123">
    <property type="entry name" value="ABC transporter transmembrane region"/>
    <property type="match status" value="1"/>
</dbReference>
<organism evidence="7">
    <name type="scientific">candidate division WOR-3 bacterium</name>
    <dbReference type="NCBI Taxonomy" id="2052148"/>
    <lineage>
        <taxon>Bacteria</taxon>
        <taxon>Bacteria division WOR-3</taxon>
    </lineage>
</organism>
<protein>
    <submittedName>
        <fullName evidence="7">ABC transporter ATP-binding protein</fullName>
    </submittedName>
</protein>
<dbReference type="PROSITE" id="PS50929">
    <property type="entry name" value="ABC_TM1F"/>
    <property type="match status" value="1"/>
</dbReference>
<gene>
    <name evidence="7" type="ORF">ENP86_00170</name>
</gene>
<evidence type="ECO:0000256" key="3">
    <source>
        <dbReference type="ARBA" id="ARBA00022989"/>
    </source>
</evidence>
<feature type="transmembrane region" description="Helical" evidence="5">
    <location>
        <begin position="142"/>
        <end position="162"/>
    </location>
</feature>
<comment type="caution">
    <text evidence="7">The sequence shown here is derived from an EMBL/GenBank/DDBJ whole genome shotgun (WGS) entry which is preliminary data.</text>
</comment>
<feature type="transmembrane region" description="Helical" evidence="5">
    <location>
        <begin position="65"/>
        <end position="91"/>
    </location>
</feature>
<dbReference type="GO" id="GO:0005524">
    <property type="term" value="F:ATP binding"/>
    <property type="evidence" value="ECO:0007669"/>
    <property type="project" value="UniProtKB-KW"/>
</dbReference>
<keyword evidence="3 5" id="KW-1133">Transmembrane helix</keyword>
<comment type="subcellular location">
    <subcellularLocation>
        <location evidence="1">Cell membrane</location>
        <topology evidence="1">Multi-pass membrane protein</topology>
    </subcellularLocation>
</comment>
<keyword evidence="7" id="KW-0547">Nucleotide-binding</keyword>
<dbReference type="InterPro" id="IPR011527">
    <property type="entry name" value="ABC1_TM_dom"/>
</dbReference>
<proteinExistence type="predicted"/>
<dbReference type="PANTHER" id="PTHR43394">
    <property type="entry name" value="ATP-DEPENDENT PERMEASE MDL1, MITOCHONDRIAL"/>
    <property type="match status" value="1"/>
</dbReference>
<feature type="transmembrane region" description="Helical" evidence="5">
    <location>
        <begin position="25"/>
        <end position="45"/>
    </location>
</feature>
<dbReference type="Pfam" id="PF00664">
    <property type="entry name" value="ABC_membrane"/>
    <property type="match status" value="1"/>
</dbReference>
<dbReference type="GO" id="GO:0005886">
    <property type="term" value="C:plasma membrane"/>
    <property type="evidence" value="ECO:0007669"/>
    <property type="project" value="UniProtKB-SubCell"/>
</dbReference>
<evidence type="ECO:0000313" key="7">
    <source>
        <dbReference type="EMBL" id="HDY57963.1"/>
    </source>
</evidence>
<evidence type="ECO:0000256" key="2">
    <source>
        <dbReference type="ARBA" id="ARBA00022692"/>
    </source>
</evidence>